<evidence type="ECO:0000313" key="1">
    <source>
        <dbReference type="EMBL" id="KAA6379619.1"/>
    </source>
</evidence>
<dbReference type="EMBL" id="SNRW01008377">
    <property type="protein sequence ID" value="KAA6379619.1"/>
    <property type="molecule type" value="Genomic_DNA"/>
</dbReference>
<dbReference type="Proteomes" id="UP000324800">
    <property type="component" value="Unassembled WGS sequence"/>
</dbReference>
<name>A0A5J4VAN3_9EUKA</name>
<sequence>MMYKLTILSIQHVLEGNTKETLIDLVGMCTALLRFAERSTYVRIWMKEGTQGAKQFDPGYNGVMFNVIQPFHAQRPIQGQGSRDLQGVSQVIVQNKSFNIY</sequence>
<accession>A0A5J4VAN3</accession>
<reference evidence="1 2" key="1">
    <citation type="submission" date="2019-03" db="EMBL/GenBank/DDBJ databases">
        <title>Single cell metagenomics reveals metabolic interactions within the superorganism composed of flagellate Streblomastix strix and complex community of Bacteroidetes bacteria on its surface.</title>
        <authorList>
            <person name="Treitli S.C."/>
            <person name="Kolisko M."/>
            <person name="Husnik F."/>
            <person name="Keeling P."/>
            <person name="Hampl V."/>
        </authorList>
    </citation>
    <scope>NUCLEOTIDE SEQUENCE [LARGE SCALE GENOMIC DNA]</scope>
    <source>
        <strain evidence="1">ST1C</strain>
    </source>
</reference>
<evidence type="ECO:0000313" key="2">
    <source>
        <dbReference type="Proteomes" id="UP000324800"/>
    </source>
</evidence>
<dbReference type="AlphaFoldDB" id="A0A5J4VAN3"/>
<organism evidence="1 2">
    <name type="scientific">Streblomastix strix</name>
    <dbReference type="NCBI Taxonomy" id="222440"/>
    <lineage>
        <taxon>Eukaryota</taxon>
        <taxon>Metamonada</taxon>
        <taxon>Preaxostyla</taxon>
        <taxon>Oxymonadida</taxon>
        <taxon>Streblomastigidae</taxon>
        <taxon>Streblomastix</taxon>
    </lineage>
</organism>
<protein>
    <submittedName>
        <fullName evidence="1">Uncharacterized protein</fullName>
    </submittedName>
</protein>
<proteinExistence type="predicted"/>
<comment type="caution">
    <text evidence="1">The sequence shown here is derived from an EMBL/GenBank/DDBJ whole genome shotgun (WGS) entry which is preliminary data.</text>
</comment>
<gene>
    <name evidence="1" type="ORF">EZS28_024855</name>
</gene>